<feature type="region of interest" description="Disordered" evidence="1">
    <location>
        <begin position="1"/>
        <end position="56"/>
    </location>
</feature>
<evidence type="ECO:0000256" key="1">
    <source>
        <dbReference type="SAM" id="MobiDB-lite"/>
    </source>
</evidence>
<dbReference type="OrthoDB" id="3597051at2759"/>
<dbReference type="AlphaFoldDB" id="A0A8H8BTC0"/>
<reference evidence="2" key="1">
    <citation type="submission" date="2021-02" db="EMBL/GenBank/DDBJ databases">
        <title>Genome sequence Cadophora malorum strain M34.</title>
        <authorList>
            <person name="Stefanovic E."/>
            <person name="Vu D."/>
            <person name="Scully C."/>
            <person name="Dijksterhuis J."/>
            <person name="Roader J."/>
            <person name="Houbraken J."/>
        </authorList>
    </citation>
    <scope>NUCLEOTIDE SEQUENCE</scope>
    <source>
        <strain evidence="2">M34</strain>
    </source>
</reference>
<accession>A0A8H8BTC0</accession>
<protein>
    <submittedName>
        <fullName evidence="2">Uncharacterized protein</fullName>
    </submittedName>
</protein>
<feature type="compositionally biased region" description="Basic and acidic residues" evidence="1">
    <location>
        <begin position="8"/>
        <end position="43"/>
    </location>
</feature>
<feature type="compositionally biased region" description="Polar residues" evidence="1">
    <location>
        <begin position="44"/>
        <end position="56"/>
    </location>
</feature>
<name>A0A8H8BTC0_9HELO</name>
<gene>
    <name evidence="2" type="ORF">IFR04_003700</name>
</gene>
<feature type="region of interest" description="Disordered" evidence="1">
    <location>
        <begin position="188"/>
        <end position="221"/>
    </location>
</feature>
<dbReference type="EMBL" id="JAFJYH010000038">
    <property type="protein sequence ID" value="KAG4423202.1"/>
    <property type="molecule type" value="Genomic_DNA"/>
</dbReference>
<comment type="caution">
    <text evidence="2">The sequence shown here is derived from an EMBL/GenBank/DDBJ whole genome shotgun (WGS) entry which is preliminary data.</text>
</comment>
<keyword evidence="3" id="KW-1185">Reference proteome</keyword>
<evidence type="ECO:0000313" key="3">
    <source>
        <dbReference type="Proteomes" id="UP000664132"/>
    </source>
</evidence>
<organism evidence="2 3">
    <name type="scientific">Cadophora malorum</name>
    <dbReference type="NCBI Taxonomy" id="108018"/>
    <lineage>
        <taxon>Eukaryota</taxon>
        <taxon>Fungi</taxon>
        <taxon>Dikarya</taxon>
        <taxon>Ascomycota</taxon>
        <taxon>Pezizomycotina</taxon>
        <taxon>Leotiomycetes</taxon>
        <taxon>Helotiales</taxon>
        <taxon>Ploettnerulaceae</taxon>
        <taxon>Cadophora</taxon>
    </lineage>
</organism>
<dbReference type="Proteomes" id="UP000664132">
    <property type="component" value="Unassembled WGS sequence"/>
</dbReference>
<evidence type="ECO:0000313" key="2">
    <source>
        <dbReference type="EMBL" id="KAG4423202.1"/>
    </source>
</evidence>
<sequence length="379" mass="42897">MTVPKLQGESEKDAALRHEFEQARRTDAEKVRQEMLRKDELERQSQLAKNSAMQSQFNRTASFENPYSQMPVQQLGPVQSLNPYRLPSSQMLAEHTAHGSPFSPTTELQYPRIMAEPMGASNAFTPTGGIQYPQMMAGQIGHTSSSTLGSRLQNVRRMAGQLNSTSASNPAGRLPYSLMSAQDVNADPPFRSLHGRDRRMPNRVAPDYTPRNPNPDTGNQYRYPPGPYSAQQTEMAWSNDPAYIAMRDSKGWSQGPPFIDPEWYDEKNHHRFDGDLFIPKSLFDNVPVSAVPVPIATIPTAPIPTPEAAPQAMAPAARKDSYEGKYAVIYWWSKAHAPASDWKFNKWSSYIPRKDMNWRELFHEMTGEPIEDMDDQWRH</sequence>
<proteinExistence type="predicted"/>